<comment type="cofactor">
    <cofactor evidence="4">
        <name>pyridoxal 5'-phosphate</name>
        <dbReference type="ChEBI" id="CHEBI:597326"/>
    </cofactor>
    <text evidence="4">Binds 1 pyridoxal phosphate per subunit.</text>
</comment>
<feature type="modified residue" description="N6-(pyridoxal phosphate)lysine" evidence="4">
    <location>
        <position position="244"/>
    </location>
</feature>
<keyword evidence="2 4" id="KW-0808">Transferase</keyword>
<keyword evidence="3 4" id="KW-0663">Pyridoxal phosphate</keyword>
<organism evidence="5 6">
    <name type="scientific">Acetobacter sicerae</name>
    <dbReference type="NCBI Taxonomy" id="85325"/>
    <lineage>
        <taxon>Bacteria</taxon>
        <taxon>Pseudomonadati</taxon>
        <taxon>Pseudomonadota</taxon>
        <taxon>Alphaproteobacteria</taxon>
        <taxon>Acetobacterales</taxon>
        <taxon>Acetobacteraceae</taxon>
        <taxon>Acetobacter</taxon>
    </lineage>
</organism>
<dbReference type="RefSeq" id="WP_187668584.1">
    <property type="nucleotide sequence ID" value="NZ_JAJSOJ010000024.1"/>
</dbReference>
<dbReference type="PANTHER" id="PTHR11986:SF113">
    <property type="entry name" value="SUCCINYLORNITHINE TRANSAMINASE"/>
    <property type="match status" value="1"/>
</dbReference>
<dbReference type="CDD" id="cd00610">
    <property type="entry name" value="OAT_like"/>
    <property type="match status" value="1"/>
</dbReference>
<evidence type="ECO:0000256" key="3">
    <source>
        <dbReference type="ARBA" id="ARBA00022898"/>
    </source>
</evidence>
<keyword evidence="6" id="KW-1185">Reference proteome</keyword>
<protein>
    <recommendedName>
        <fullName evidence="4">Acetylornithine aminotransferase</fullName>
        <shortName evidence="4">ACOAT</shortName>
        <ecNumber evidence="4">2.6.1.11</ecNumber>
    </recommendedName>
</protein>
<dbReference type="InterPro" id="IPR005814">
    <property type="entry name" value="Aminotrans_3"/>
</dbReference>
<dbReference type="PIRSF" id="PIRSF000521">
    <property type="entry name" value="Transaminase_4ab_Lys_Orn"/>
    <property type="match status" value="1"/>
</dbReference>
<dbReference type="GO" id="GO:0008483">
    <property type="term" value="F:transaminase activity"/>
    <property type="evidence" value="ECO:0007669"/>
    <property type="project" value="UniProtKB-KW"/>
</dbReference>
<dbReference type="Gene3D" id="3.40.640.10">
    <property type="entry name" value="Type I PLP-dependent aspartate aminotransferase-like (Major domain)"/>
    <property type="match status" value="1"/>
</dbReference>
<reference evidence="5 6" key="1">
    <citation type="submission" date="2021-12" db="EMBL/GenBank/DDBJ databases">
        <title>Genome sequence of Acetobacter sicerae DmPark20a_162.</title>
        <authorList>
            <person name="Chaston J.M."/>
        </authorList>
    </citation>
    <scope>NUCLEOTIDE SEQUENCE [LARGE SCALE GENOMIC DNA]</scope>
    <source>
        <strain evidence="5 6">DmPark20a_162</strain>
    </source>
</reference>
<dbReference type="Gene3D" id="3.90.1150.10">
    <property type="entry name" value="Aspartate Aminotransferase, domain 1"/>
    <property type="match status" value="1"/>
</dbReference>
<dbReference type="HAMAP" id="MF_01107">
    <property type="entry name" value="ArgD_aminotrans_3"/>
    <property type="match status" value="1"/>
</dbReference>
<feature type="binding site" evidence="4">
    <location>
        <position position="273"/>
    </location>
    <ligand>
        <name>pyridoxal 5'-phosphate</name>
        <dbReference type="ChEBI" id="CHEBI:597326"/>
    </ligand>
</feature>
<evidence type="ECO:0000256" key="2">
    <source>
        <dbReference type="ARBA" id="ARBA00022679"/>
    </source>
</evidence>
<keyword evidence="1 4" id="KW-0032">Aminotransferase</keyword>
<dbReference type="NCBIfam" id="NF002325">
    <property type="entry name" value="PRK01278.1"/>
    <property type="match status" value="1"/>
</dbReference>
<dbReference type="PROSITE" id="PS00600">
    <property type="entry name" value="AA_TRANSFER_CLASS_3"/>
    <property type="match status" value="1"/>
</dbReference>
<accession>A0ABS8VVL6</accession>
<dbReference type="Pfam" id="PF00202">
    <property type="entry name" value="Aminotran_3"/>
    <property type="match status" value="1"/>
</dbReference>
<dbReference type="InterPro" id="IPR015421">
    <property type="entry name" value="PyrdxlP-dep_Trfase_major"/>
</dbReference>
<dbReference type="EC" id="2.6.1.11" evidence="4"/>
<dbReference type="Proteomes" id="UP001521074">
    <property type="component" value="Unassembled WGS sequence"/>
</dbReference>
<evidence type="ECO:0000256" key="1">
    <source>
        <dbReference type="ARBA" id="ARBA00022576"/>
    </source>
</evidence>
<name>A0ABS8VVL6_9PROT</name>
<dbReference type="InterPro" id="IPR050103">
    <property type="entry name" value="Class-III_PLP-dep_AT"/>
</dbReference>
<dbReference type="InterPro" id="IPR015424">
    <property type="entry name" value="PyrdxlP-dep_Trfase"/>
</dbReference>
<evidence type="ECO:0000313" key="5">
    <source>
        <dbReference type="EMBL" id="MCE0743896.1"/>
    </source>
</evidence>
<gene>
    <name evidence="4" type="primary">argD</name>
    <name evidence="5" type="ORF">LWC05_08350</name>
</gene>
<keyword evidence="4" id="KW-0963">Cytoplasm</keyword>
<keyword evidence="4" id="KW-0028">Amino-acid biosynthesis</keyword>
<comment type="subunit">
    <text evidence="4">Homodimer.</text>
</comment>
<evidence type="ECO:0000313" key="6">
    <source>
        <dbReference type="Proteomes" id="UP001521074"/>
    </source>
</evidence>
<comment type="caution">
    <text evidence="5">The sequence shown here is derived from an EMBL/GenBank/DDBJ whole genome shotgun (WGS) entry which is preliminary data.</text>
</comment>
<dbReference type="SUPFAM" id="SSF53383">
    <property type="entry name" value="PLP-dependent transferases"/>
    <property type="match status" value="1"/>
</dbReference>
<dbReference type="EMBL" id="JAJSOJ010000024">
    <property type="protein sequence ID" value="MCE0743896.1"/>
    <property type="molecule type" value="Genomic_DNA"/>
</dbReference>
<dbReference type="InterPro" id="IPR004636">
    <property type="entry name" value="AcOrn/SuccOrn_fam"/>
</dbReference>
<feature type="binding site" evidence="4">
    <location>
        <position position="272"/>
    </location>
    <ligand>
        <name>N(2)-acetyl-L-ornithine</name>
        <dbReference type="ChEBI" id="CHEBI:57805"/>
    </ligand>
</feature>
<feature type="binding site" evidence="4">
    <location>
        <position position="133"/>
    </location>
    <ligand>
        <name>N(2)-acetyl-L-ornithine</name>
        <dbReference type="ChEBI" id="CHEBI:57805"/>
    </ligand>
</feature>
<comment type="subcellular location">
    <subcellularLocation>
        <location evidence="4">Cytoplasm</location>
    </subcellularLocation>
</comment>
<dbReference type="InterPro" id="IPR049704">
    <property type="entry name" value="Aminotrans_3_PPA_site"/>
</dbReference>
<feature type="binding site" evidence="4">
    <location>
        <begin position="215"/>
        <end position="218"/>
    </location>
    <ligand>
        <name>pyridoxal 5'-phosphate</name>
        <dbReference type="ChEBI" id="CHEBI:597326"/>
    </ligand>
</feature>
<dbReference type="PANTHER" id="PTHR11986">
    <property type="entry name" value="AMINOTRANSFERASE CLASS III"/>
    <property type="match status" value="1"/>
</dbReference>
<comment type="similarity">
    <text evidence="4">Belongs to the class-III pyridoxal-phosphate-dependent aminotransferase family. ArgD subfamily.</text>
</comment>
<comment type="miscellaneous">
    <text evidence="4">May also have succinyldiaminopimelate aminotransferase activity, thus carrying out the corresponding step in lysine biosynthesis.</text>
</comment>
<comment type="pathway">
    <text evidence="4">Amino-acid biosynthesis; L-arginine biosynthesis; N(2)-acetyl-L-ornithine from L-glutamate: step 4/4.</text>
</comment>
<keyword evidence="4" id="KW-0055">Arginine biosynthesis</keyword>
<feature type="binding site" evidence="4">
    <location>
        <position position="130"/>
    </location>
    <ligand>
        <name>pyridoxal 5'-phosphate</name>
        <dbReference type="ChEBI" id="CHEBI:597326"/>
    </ligand>
</feature>
<comment type="catalytic activity">
    <reaction evidence="4">
        <text>N(2)-acetyl-L-ornithine + 2-oxoglutarate = N-acetyl-L-glutamate 5-semialdehyde + L-glutamate</text>
        <dbReference type="Rhea" id="RHEA:18049"/>
        <dbReference type="ChEBI" id="CHEBI:16810"/>
        <dbReference type="ChEBI" id="CHEBI:29123"/>
        <dbReference type="ChEBI" id="CHEBI:29985"/>
        <dbReference type="ChEBI" id="CHEBI:57805"/>
        <dbReference type="EC" id="2.6.1.11"/>
    </reaction>
</comment>
<evidence type="ECO:0000256" key="4">
    <source>
        <dbReference type="HAMAP-Rule" id="MF_01107"/>
    </source>
</evidence>
<dbReference type="NCBIfam" id="TIGR00707">
    <property type="entry name" value="argD"/>
    <property type="match status" value="1"/>
</dbReference>
<feature type="binding site" evidence="4">
    <location>
        <begin position="97"/>
        <end position="98"/>
    </location>
    <ligand>
        <name>pyridoxal 5'-phosphate</name>
        <dbReference type="ChEBI" id="CHEBI:597326"/>
    </ligand>
</feature>
<proteinExistence type="inferred from homology"/>
<sequence>MFDDHLFPTYTRYPISFTRGKGSWLYDKEGANYVDFASGIAVASFGHCHPKLVEALCQQASMLWHVSNLVDIPQSQRLAERLASITFADRVFFANSGAEANECAIKSARKYQYQRGYPGRYRILTLQNAFHGRTLGTIAATGQDKYLEGFGPKVDGFDTLPIENHEEIAAWVSDASAAIMIEPIQGEGGVKVISHEHLIFLRQLCDTHGLLLIFDEVQTGMGRTGDLFAYSRSGVTPDILTVAKGLGGGFPIGACLATNDVAVAMGPGSHASTFGGNPLAMACGNVVLDLLLERDFFKLMGEKACYVRSELHDIKNSFPELISDIRGVGLLIGIQVSVNNSIFISEAYRQGLVLVGGGDNTVRILPALNIPQEDLKEGLYRLRCVCTEIRRNALPNVEKI</sequence>
<dbReference type="InterPro" id="IPR015422">
    <property type="entry name" value="PyrdxlP-dep_Trfase_small"/>
</dbReference>